<accession>A0ABU0MC66</accession>
<keyword evidence="1" id="KW-0175">Coiled coil</keyword>
<dbReference type="EMBL" id="JAUSWJ010000001">
    <property type="protein sequence ID" value="MDQ0518383.1"/>
    <property type="molecule type" value="Genomic_DNA"/>
</dbReference>
<evidence type="ECO:0000313" key="3">
    <source>
        <dbReference type="EMBL" id="MDQ0518383.1"/>
    </source>
</evidence>
<comment type="caution">
    <text evidence="3">The sequence shown here is derived from an EMBL/GenBank/DDBJ whole genome shotgun (WGS) entry which is preliminary data.</text>
</comment>
<evidence type="ECO:0000256" key="2">
    <source>
        <dbReference type="SAM" id="MobiDB-lite"/>
    </source>
</evidence>
<organism evidence="3 4">
    <name type="scientific">Kaistia geumhonensis</name>
    <dbReference type="NCBI Taxonomy" id="410839"/>
    <lineage>
        <taxon>Bacteria</taxon>
        <taxon>Pseudomonadati</taxon>
        <taxon>Pseudomonadota</taxon>
        <taxon>Alphaproteobacteria</taxon>
        <taxon>Hyphomicrobiales</taxon>
        <taxon>Kaistiaceae</taxon>
        <taxon>Kaistia</taxon>
    </lineage>
</organism>
<feature type="region of interest" description="Disordered" evidence="2">
    <location>
        <begin position="73"/>
        <end position="95"/>
    </location>
</feature>
<keyword evidence="4" id="KW-1185">Reference proteome</keyword>
<proteinExistence type="predicted"/>
<reference evidence="3 4" key="1">
    <citation type="submission" date="2023-07" db="EMBL/GenBank/DDBJ databases">
        <title>Genomic Encyclopedia of Type Strains, Phase IV (KMG-IV): sequencing the most valuable type-strain genomes for metagenomic binning, comparative biology and taxonomic classification.</title>
        <authorList>
            <person name="Goeker M."/>
        </authorList>
    </citation>
    <scope>NUCLEOTIDE SEQUENCE [LARGE SCALE GENOMIC DNA]</scope>
    <source>
        <strain evidence="3 4">B1-1</strain>
    </source>
</reference>
<name>A0ABU0MC66_9HYPH</name>
<feature type="coiled-coil region" evidence="1">
    <location>
        <begin position="19"/>
        <end position="70"/>
    </location>
</feature>
<sequence length="95" mass="10978">MSERNDPARDVIEIGTDSLREWTRTLDRLVERIERSEQLGRELVEQRALNLDLQRQIHRLEAQLRALRDETATTTSAQASANKSLFGKLFSQGDR</sequence>
<dbReference type="RefSeq" id="WP_266283903.1">
    <property type="nucleotide sequence ID" value="NZ_JAPKNF010000004.1"/>
</dbReference>
<gene>
    <name evidence="3" type="ORF">QO015_003996</name>
</gene>
<dbReference type="Proteomes" id="UP001223743">
    <property type="component" value="Unassembled WGS sequence"/>
</dbReference>
<protein>
    <submittedName>
        <fullName evidence="3">Uncharacterized protein YigA (DUF484 family)</fullName>
    </submittedName>
</protein>
<evidence type="ECO:0000313" key="4">
    <source>
        <dbReference type="Proteomes" id="UP001223743"/>
    </source>
</evidence>
<evidence type="ECO:0000256" key="1">
    <source>
        <dbReference type="SAM" id="Coils"/>
    </source>
</evidence>